<evidence type="ECO:0000256" key="4">
    <source>
        <dbReference type="ARBA" id="ARBA00023136"/>
    </source>
</evidence>
<evidence type="ECO:0000313" key="8">
    <source>
        <dbReference type="EMBL" id="MCP1676297.1"/>
    </source>
</evidence>
<dbReference type="GO" id="GO:0009252">
    <property type="term" value="P:peptidoglycan biosynthetic process"/>
    <property type="evidence" value="ECO:0007669"/>
    <property type="project" value="UniProtKB-UniRule"/>
</dbReference>
<keyword evidence="6 7" id="KW-0961">Cell wall biogenesis/degradation</keyword>
<dbReference type="CDD" id="cd08010">
    <property type="entry name" value="MltG_like"/>
    <property type="match status" value="1"/>
</dbReference>
<gene>
    <name evidence="7" type="primary">mltG</name>
    <name evidence="8" type="ORF">J2T57_003456</name>
</gene>
<dbReference type="Gene3D" id="3.30.1490.480">
    <property type="entry name" value="Endolytic murein transglycosylase"/>
    <property type="match status" value="1"/>
</dbReference>
<accession>A0AAE3KHF5</accession>
<evidence type="ECO:0000313" key="9">
    <source>
        <dbReference type="Proteomes" id="UP001205843"/>
    </source>
</evidence>
<keyword evidence="9" id="KW-1185">Reference proteome</keyword>
<evidence type="ECO:0000256" key="2">
    <source>
        <dbReference type="ARBA" id="ARBA00022692"/>
    </source>
</evidence>
<keyword evidence="5 7" id="KW-0456">Lyase</keyword>
<feature type="site" description="Important for catalytic activity" evidence="7">
    <location>
        <position position="219"/>
    </location>
</feature>
<comment type="caution">
    <text evidence="8">The sequence shown here is derived from an EMBL/GenBank/DDBJ whole genome shotgun (WGS) entry which is preliminary data.</text>
</comment>
<protein>
    <recommendedName>
        <fullName evidence="7">Endolytic murein transglycosylase</fullName>
        <ecNumber evidence="7">4.2.2.29</ecNumber>
    </recommendedName>
    <alternativeName>
        <fullName evidence="7">Peptidoglycan lytic transglycosylase</fullName>
    </alternativeName>
    <alternativeName>
        <fullName evidence="7">Peptidoglycan polymerization terminase</fullName>
    </alternativeName>
</protein>
<dbReference type="Pfam" id="PF02618">
    <property type="entry name" value="YceG"/>
    <property type="match status" value="1"/>
</dbReference>
<evidence type="ECO:0000256" key="5">
    <source>
        <dbReference type="ARBA" id="ARBA00023239"/>
    </source>
</evidence>
<reference evidence="8" key="1">
    <citation type="submission" date="2022-03" db="EMBL/GenBank/DDBJ databases">
        <title>Genomic Encyclopedia of Type Strains, Phase III (KMG-III): the genomes of soil and plant-associated and newly described type strains.</title>
        <authorList>
            <person name="Whitman W."/>
        </authorList>
    </citation>
    <scope>NUCLEOTIDE SEQUENCE</scope>
    <source>
        <strain evidence="8">ANL 6-2</strain>
    </source>
</reference>
<keyword evidence="4 7" id="KW-0472">Membrane</keyword>
<dbReference type="RefSeq" id="WP_253481839.1">
    <property type="nucleotide sequence ID" value="NZ_JALJXV010000008.1"/>
</dbReference>
<dbReference type="PANTHER" id="PTHR30518:SF2">
    <property type="entry name" value="ENDOLYTIC MUREIN TRANSGLYCOSYLASE"/>
    <property type="match status" value="1"/>
</dbReference>
<evidence type="ECO:0000256" key="1">
    <source>
        <dbReference type="ARBA" id="ARBA00022475"/>
    </source>
</evidence>
<dbReference type="Proteomes" id="UP001205843">
    <property type="component" value="Unassembled WGS sequence"/>
</dbReference>
<comment type="catalytic activity">
    <reaction evidence="7">
        <text>a peptidoglycan chain = a peptidoglycan chain with N-acetyl-1,6-anhydromuramyl-[peptide] at the reducing end + a peptidoglycan chain with N-acetylglucosamine at the non-reducing end.</text>
        <dbReference type="EC" id="4.2.2.29"/>
    </reaction>
</comment>
<evidence type="ECO:0000256" key="3">
    <source>
        <dbReference type="ARBA" id="ARBA00022989"/>
    </source>
</evidence>
<dbReference type="GO" id="GO:0005886">
    <property type="term" value="C:plasma membrane"/>
    <property type="evidence" value="ECO:0007669"/>
    <property type="project" value="UniProtKB-UniRule"/>
</dbReference>
<keyword evidence="3 7" id="KW-1133">Transmembrane helix</keyword>
<dbReference type="NCBIfam" id="TIGR00247">
    <property type="entry name" value="endolytic transglycosylase MltG"/>
    <property type="match status" value="1"/>
</dbReference>
<keyword evidence="7" id="KW-0997">Cell inner membrane</keyword>
<evidence type="ECO:0000256" key="7">
    <source>
        <dbReference type="HAMAP-Rule" id="MF_02065"/>
    </source>
</evidence>
<comment type="function">
    <text evidence="7">Functions as a peptidoglycan terminase that cleaves nascent peptidoglycan strands endolytically to terminate their elongation.</text>
</comment>
<keyword evidence="2 7" id="KW-0812">Transmembrane</keyword>
<evidence type="ECO:0000256" key="6">
    <source>
        <dbReference type="ARBA" id="ARBA00023316"/>
    </source>
</evidence>
<organism evidence="8 9">
    <name type="scientific">Natronocella acetinitrilica</name>
    <dbReference type="NCBI Taxonomy" id="414046"/>
    <lineage>
        <taxon>Bacteria</taxon>
        <taxon>Pseudomonadati</taxon>
        <taxon>Pseudomonadota</taxon>
        <taxon>Gammaproteobacteria</taxon>
        <taxon>Chromatiales</taxon>
        <taxon>Ectothiorhodospiraceae</taxon>
        <taxon>Natronocella</taxon>
    </lineage>
</organism>
<name>A0AAE3KHF5_9GAMM</name>
<dbReference type="PANTHER" id="PTHR30518">
    <property type="entry name" value="ENDOLYTIC MUREIN TRANSGLYCOSYLASE"/>
    <property type="match status" value="1"/>
</dbReference>
<dbReference type="Gene3D" id="3.30.160.60">
    <property type="entry name" value="Classic Zinc Finger"/>
    <property type="match status" value="1"/>
</dbReference>
<comment type="similarity">
    <text evidence="7">Belongs to the transglycosylase MltG family.</text>
</comment>
<dbReference type="EMBL" id="JALJXV010000008">
    <property type="protein sequence ID" value="MCP1676297.1"/>
    <property type="molecule type" value="Genomic_DNA"/>
</dbReference>
<dbReference type="GO" id="GO:0008932">
    <property type="term" value="F:lytic endotransglycosylase activity"/>
    <property type="evidence" value="ECO:0007669"/>
    <property type="project" value="UniProtKB-UniRule"/>
</dbReference>
<dbReference type="HAMAP" id="MF_02065">
    <property type="entry name" value="MltG"/>
    <property type="match status" value="1"/>
</dbReference>
<dbReference type="AlphaFoldDB" id="A0AAE3KHF5"/>
<keyword evidence="1 7" id="KW-1003">Cell membrane</keyword>
<proteinExistence type="inferred from homology"/>
<dbReference type="InterPro" id="IPR003770">
    <property type="entry name" value="MLTG-like"/>
</dbReference>
<sequence length="337" mass="38266">MKRVLLTLTLLVVAVTAAVGGYVVYDYNQWLERPLVESESAQPLIVEPGTSFRGLLRQLEDEGILDQPRYFEFLARQSDRAGRIQAGEYLIPAGATAPLLLDRLVRGQVVQHRFTMIEGWTFRQLRAALEADPRIVNTITELDDAAVMERLGKPEEHPEGWFLPETYSFTRGTDDLTLLRRALRAMEEELQLAWDNRQEGIPLESPYEALILASIIERETGKPEERRKVAGVFTRRLQLGMRLQTDPTVIYGMGDSYDGRIRRQDLRTDTPYNTYTRHGLTPTPIAMPGAASLRAAVDPKDGEELYFVSRGDGSHHFSVTLDEHNRAVRRYILGQDN</sequence>
<dbReference type="EC" id="4.2.2.29" evidence="7"/>
<dbReference type="GO" id="GO:0071555">
    <property type="term" value="P:cell wall organization"/>
    <property type="evidence" value="ECO:0007669"/>
    <property type="project" value="UniProtKB-KW"/>
</dbReference>